<accession>A0A6J5PAG1</accession>
<organism evidence="1">
    <name type="scientific">uncultured Caudovirales phage</name>
    <dbReference type="NCBI Taxonomy" id="2100421"/>
    <lineage>
        <taxon>Viruses</taxon>
        <taxon>Duplodnaviria</taxon>
        <taxon>Heunggongvirae</taxon>
        <taxon>Uroviricota</taxon>
        <taxon>Caudoviricetes</taxon>
        <taxon>Peduoviridae</taxon>
        <taxon>Maltschvirus</taxon>
        <taxon>Maltschvirus maltsch</taxon>
    </lineage>
</organism>
<dbReference type="EMBL" id="LR798364">
    <property type="protein sequence ID" value="CAB5226832.1"/>
    <property type="molecule type" value="Genomic_DNA"/>
</dbReference>
<proteinExistence type="predicted"/>
<evidence type="ECO:0000313" key="1">
    <source>
        <dbReference type="EMBL" id="CAB4168879.1"/>
    </source>
</evidence>
<gene>
    <name evidence="2" type="ORF">UFOVP1516_37</name>
    <name evidence="1" type="ORF">UFOVP887_7</name>
</gene>
<reference evidence="1" key="1">
    <citation type="submission" date="2020-05" db="EMBL/GenBank/DDBJ databases">
        <authorList>
            <person name="Chiriac C."/>
            <person name="Salcher M."/>
            <person name="Ghai R."/>
            <person name="Kavagutti S V."/>
        </authorList>
    </citation>
    <scope>NUCLEOTIDE SEQUENCE</scope>
</reference>
<evidence type="ECO:0000313" key="2">
    <source>
        <dbReference type="EMBL" id="CAB5226832.1"/>
    </source>
</evidence>
<dbReference type="EMBL" id="LR796837">
    <property type="protein sequence ID" value="CAB4168879.1"/>
    <property type="molecule type" value="Genomic_DNA"/>
</dbReference>
<protein>
    <submittedName>
        <fullName evidence="1">Uncharacterized protein</fullName>
    </submittedName>
</protein>
<sequence length="133" mass="15258">MLLDEIDVEILNYRKARFNEVPGPRVGDFVVMPDGSYERFSHKHYDGLQTTEGGSFYLNDTGKAGFSGGLNPTILNEHLELTKQKKLGNFWFFHHDMARAHNAVYVVVDCDVYKVTAELPKRSINKEFDELVF</sequence>
<name>A0A6J5PAG1_9CAUD</name>